<accession>A0A1V1P8Q2</accession>
<comment type="caution">
    <text evidence="2">The sequence shown here is derived from an EMBL/GenBank/DDBJ whole genome shotgun (WGS) entry which is preliminary data.</text>
</comment>
<proteinExistence type="predicted"/>
<dbReference type="AlphaFoldDB" id="A0A1V1P8Q2"/>
<sequence>MIIVASRFESHETILFLWTILMKYQTQKGLFMITRRHMISSMLVILAWASLLDASTGVSIHADRTRVTQNDSIKLTIKISGTQSSVSPRVAGLQDFRVESGGTSSNFSMVNGQVSSSIDQTYYLYPKRTGQFTIGPAMVQINGTNYQSNTVSVTVQKQASDASQQSNQPVFVTVSVSDDNAYVGQTIFYTVKFYYSVSVRDLGIVLPEGDGFLLKQVSKPSEYVSNVKGRQYKVIEIRHALTTEKTGTFTIPPTIMKMKVLQKQRSRHQFSVFDNFFTSARPHSVQSKPVTLNISKLPVTNQPSDFTGLVGEFTIQASMDPKTIKLGESTTLSIQIRGKGNVQLMPDITMPEMNDIKVYSDKPEIKINEATDGFTGQKNMKWALVPQKEGKYTIGPFSLSFFSSKNDQYRTVTTPEMHIKVMPGQKRDVQPIISQMDSSLPQIKKEVQFFQRDILPVHDHSNALQINSYQRLSQWQRLVMFIFPPFVYFLILVFFFRKTRLKIEKLTAKKALAQFNKQLNNLTPDKDIDEILKLFYQFLNNRLQRSGGTPTPDEVQDILTQSGINADMANETRSMLNKMEAAVYTGQFDHDIDVLEQSIRELAKKLDKGIKS</sequence>
<evidence type="ECO:0000313" key="3">
    <source>
        <dbReference type="Proteomes" id="UP000189670"/>
    </source>
</evidence>
<keyword evidence="1" id="KW-1133">Transmembrane helix</keyword>
<dbReference type="EMBL" id="ATBP01000313">
    <property type="protein sequence ID" value="ETR71153.1"/>
    <property type="molecule type" value="Genomic_DNA"/>
</dbReference>
<evidence type="ECO:0000256" key="1">
    <source>
        <dbReference type="SAM" id="Phobius"/>
    </source>
</evidence>
<name>A0A1V1P8Q2_9BACT</name>
<evidence type="ECO:0000313" key="2">
    <source>
        <dbReference type="EMBL" id="ETR71153.1"/>
    </source>
</evidence>
<keyword evidence="1" id="KW-0812">Transmembrane</keyword>
<organism evidence="2 3">
    <name type="scientific">Candidatus Magnetoglobus multicellularis str. Araruama</name>
    <dbReference type="NCBI Taxonomy" id="890399"/>
    <lineage>
        <taxon>Bacteria</taxon>
        <taxon>Pseudomonadati</taxon>
        <taxon>Thermodesulfobacteriota</taxon>
        <taxon>Desulfobacteria</taxon>
        <taxon>Desulfobacterales</taxon>
        <taxon>Desulfobacteraceae</taxon>
        <taxon>Candidatus Magnetoglobus</taxon>
    </lineage>
</organism>
<gene>
    <name evidence="2" type="ORF">OMM_02709</name>
</gene>
<feature type="transmembrane region" description="Helical" evidence="1">
    <location>
        <begin position="475"/>
        <end position="496"/>
    </location>
</feature>
<keyword evidence="1" id="KW-0472">Membrane</keyword>
<dbReference type="Pfam" id="PF13584">
    <property type="entry name" value="BatD"/>
    <property type="match status" value="2"/>
</dbReference>
<dbReference type="Proteomes" id="UP000189670">
    <property type="component" value="Unassembled WGS sequence"/>
</dbReference>
<dbReference type="InterPro" id="IPR025738">
    <property type="entry name" value="BatD"/>
</dbReference>
<dbReference type="PANTHER" id="PTHR40940:SF2">
    <property type="entry name" value="BATD"/>
    <property type="match status" value="1"/>
</dbReference>
<dbReference type="PANTHER" id="PTHR40940">
    <property type="entry name" value="PROTEIN BATD-RELATED"/>
    <property type="match status" value="1"/>
</dbReference>
<evidence type="ECO:0008006" key="4">
    <source>
        <dbReference type="Google" id="ProtNLM"/>
    </source>
</evidence>
<protein>
    <recommendedName>
        <fullName evidence="4">BatD</fullName>
    </recommendedName>
</protein>
<reference evidence="3" key="1">
    <citation type="submission" date="2012-11" db="EMBL/GenBank/DDBJ databases">
        <authorList>
            <person name="Lucero-Rivera Y.E."/>
            <person name="Tovar-Ramirez D."/>
        </authorList>
    </citation>
    <scope>NUCLEOTIDE SEQUENCE [LARGE SCALE GENOMIC DNA]</scope>
    <source>
        <strain evidence="3">Araruama</strain>
    </source>
</reference>